<proteinExistence type="predicted"/>
<keyword evidence="2" id="KW-1185">Reference proteome</keyword>
<evidence type="ECO:0000313" key="2">
    <source>
        <dbReference type="Proteomes" id="UP001221757"/>
    </source>
</evidence>
<evidence type="ECO:0000313" key="1">
    <source>
        <dbReference type="EMBL" id="KAJ7688066.1"/>
    </source>
</evidence>
<dbReference type="Proteomes" id="UP001221757">
    <property type="component" value="Unassembled WGS sequence"/>
</dbReference>
<reference evidence="1" key="1">
    <citation type="submission" date="2023-03" db="EMBL/GenBank/DDBJ databases">
        <title>Massive genome expansion in bonnet fungi (Mycena s.s.) driven by repeated elements and novel gene families across ecological guilds.</title>
        <authorList>
            <consortium name="Lawrence Berkeley National Laboratory"/>
            <person name="Harder C.B."/>
            <person name="Miyauchi S."/>
            <person name="Viragh M."/>
            <person name="Kuo A."/>
            <person name="Thoen E."/>
            <person name="Andreopoulos B."/>
            <person name="Lu D."/>
            <person name="Skrede I."/>
            <person name="Drula E."/>
            <person name="Henrissat B."/>
            <person name="Morin E."/>
            <person name="Kohler A."/>
            <person name="Barry K."/>
            <person name="LaButti K."/>
            <person name="Morin E."/>
            <person name="Salamov A."/>
            <person name="Lipzen A."/>
            <person name="Mereny Z."/>
            <person name="Hegedus B."/>
            <person name="Baldrian P."/>
            <person name="Stursova M."/>
            <person name="Weitz H."/>
            <person name="Taylor A."/>
            <person name="Grigoriev I.V."/>
            <person name="Nagy L.G."/>
            <person name="Martin F."/>
            <person name="Kauserud H."/>
        </authorList>
    </citation>
    <scope>NUCLEOTIDE SEQUENCE</scope>
    <source>
        <strain evidence="1">CBHHK067</strain>
    </source>
</reference>
<dbReference type="AlphaFoldDB" id="A0AAD7DC78"/>
<protein>
    <submittedName>
        <fullName evidence="1">Uncharacterized protein</fullName>
    </submittedName>
</protein>
<gene>
    <name evidence="1" type="ORF">B0H17DRAFT_1135903</name>
</gene>
<organism evidence="1 2">
    <name type="scientific">Mycena rosella</name>
    <name type="common">Pink bonnet</name>
    <name type="synonym">Agaricus rosellus</name>
    <dbReference type="NCBI Taxonomy" id="1033263"/>
    <lineage>
        <taxon>Eukaryota</taxon>
        <taxon>Fungi</taxon>
        <taxon>Dikarya</taxon>
        <taxon>Basidiomycota</taxon>
        <taxon>Agaricomycotina</taxon>
        <taxon>Agaricomycetes</taxon>
        <taxon>Agaricomycetidae</taxon>
        <taxon>Agaricales</taxon>
        <taxon>Marasmiineae</taxon>
        <taxon>Mycenaceae</taxon>
        <taxon>Mycena</taxon>
    </lineage>
</organism>
<sequence length="193" mass="21093">MHGEHHTEYRVTICCAAGGNKRRDGPTTDVAAYLPTVKLAVEGGWLDSSNEELLVHAEEAEEFVNLSINVHDHGGEVLVRELGEDQERAAARCEIEDGKGHTKDVCSLRRLVRVKPAMKVIRGSCEGGIPCKNQLGRGRPQKAAIGGRGWGERKKGMHGLINIWLCVTPDRHLIGELTEASDQRFIRSGPSGV</sequence>
<accession>A0AAD7DC78</accession>
<dbReference type="EMBL" id="JARKIE010000082">
    <property type="protein sequence ID" value="KAJ7688066.1"/>
    <property type="molecule type" value="Genomic_DNA"/>
</dbReference>
<comment type="caution">
    <text evidence="1">The sequence shown here is derived from an EMBL/GenBank/DDBJ whole genome shotgun (WGS) entry which is preliminary data.</text>
</comment>
<name>A0AAD7DC78_MYCRO</name>